<feature type="transmembrane region" description="Helical" evidence="3">
    <location>
        <begin position="75"/>
        <end position="98"/>
    </location>
</feature>
<gene>
    <name evidence="4" type="ORF">APHWI1_0217</name>
</gene>
<accession>A0A0F3PYA7</accession>
<comment type="caution">
    <text evidence="4">The sequence shown here is derived from an EMBL/GenBank/DDBJ whole genome shotgun (WGS) entry which is preliminary data.</text>
</comment>
<evidence type="ECO:0000256" key="2">
    <source>
        <dbReference type="SAM" id="MobiDB-lite"/>
    </source>
</evidence>
<evidence type="ECO:0000313" key="5">
    <source>
        <dbReference type="Proteomes" id="UP000033622"/>
    </source>
</evidence>
<feature type="region of interest" description="Disordered" evidence="2">
    <location>
        <begin position="1"/>
        <end position="35"/>
    </location>
</feature>
<dbReference type="AlphaFoldDB" id="A0A0F3PYA7"/>
<evidence type="ECO:0000256" key="1">
    <source>
        <dbReference type="SAM" id="Coils"/>
    </source>
</evidence>
<keyword evidence="3" id="KW-0812">Transmembrane</keyword>
<keyword evidence="3" id="KW-1133">Transmembrane helix</keyword>
<dbReference type="EMBL" id="LAOF01000001">
    <property type="protein sequence ID" value="KJV84972.1"/>
    <property type="molecule type" value="Genomic_DNA"/>
</dbReference>
<feature type="compositionally biased region" description="Polar residues" evidence="2">
    <location>
        <begin position="14"/>
        <end position="32"/>
    </location>
</feature>
<organism evidence="4 5">
    <name type="scientific">Anaplasma phagocytophilum str. ApWI1</name>
    <dbReference type="NCBI Taxonomy" id="1359155"/>
    <lineage>
        <taxon>Bacteria</taxon>
        <taxon>Pseudomonadati</taxon>
        <taxon>Pseudomonadota</taxon>
        <taxon>Alphaproteobacteria</taxon>
        <taxon>Rickettsiales</taxon>
        <taxon>Anaplasmataceae</taxon>
        <taxon>Anaplasma</taxon>
        <taxon>phagocytophilum group</taxon>
    </lineage>
</organism>
<proteinExistence type="predicted"/>
<dbReference type="Proteomes" id="UP000033622">
    <property type="component" value="Unassembled WGS sequence"/>
</dbReference>
<protein>
    <submittedName>
        <fullName evidence="4">Uncharacterized protein</fullName>
    </submittedName>
</protein>
<sequence length="271" mass="28426">MANNNDKAQKGQAVKTQQSNVTVEGDAPQQSAVPAAGVVEQKSAVPATGVVEEQKSTVSAGQSSDSTNNTRRRGYIVISSIILVLSILCVAASIYLYLHQMHAMILNPKTIYCIVGAGALALCCGVLSLWKLIAECKKGKDSPDVSAVASSATAAESRVSVDSTGSEASVASTRSAETDRGIKELSENIQKLSLDMKETKEVIQMMERRLMTLLSENDIAEKCSTFLKAALQKLEVVDFDELSSSAAPGTEVKVRDAVVGSGGAKATTVAA</sequence>
<keyword evidence="1" id="KW-0175">Coiled coil</keyword>
<feature type="coiled-coil region" evidence="1">
    <location>
        <begin position="182"/>
        <end position="216"/>
    </location>
</feature>
<keyword evidence="3" id="KW-0472">Membrane</keyword>
<evidence type="ECO:0000256" key="3">
    <source>
        <dbReference type="SAM" id="Phobius"/>
    </source>
</evidence>
<name>A0A0F3PYA7_ANAPH</name>
<feature type="transmembrane region" description="Helical" evidence="3">
    <location>
        <begin position="110"/>
        <end position="130"/>
    </location>
</feature>
<dbReference type="RefSeq" id="WP_020849596.1">
    <property type="nucleotide sequence ID" value="NZ_LAOF01000001.1"/>
</dbReference>
<reference evidence="4 5" key="1">
    <citation type="submission" date="2015-01" db="EMBL/GenBank/DDBJ databases">
        <title>Genome Sequencing of Rickettsiales.</title>
        <authorList>
            <person name="Daugherty S.C."/>
            <person name="Su Q."/>
            <person name="Abolude K."/>
            <person name="Beier-Sexton M."/>
            <person name="Carlyon J.A."/>
            <person name="Carter R."/>
            <person name="Day N.P."/>
            <person name="Dumler S.J."/>
            <person name="Dyachenko V."/>
            <person name="Godinez A."/>
            <person name="Kurtti T.J."/>
            <person name="Lichay M."/>
            <person name="Mullins K.E."/>
            <person name="Ott S."/>
            <person name="Pappas-Brown V."/>
            <person name="Paris D.H."/>
            <person name="Patel P."/>
            <person name="Richards A.L."/>
            <person name="Sadzewicz L."/>
            <person name="Sears K."/>
            <person name="Seidman D."/>
            <person name="Sengamalay N."/>
            <person name="Stenos J."/>
            <person name="Tallon L.J."/>
            <person name="Vincent G."/>
            <person name="Fraser C.M."/>
            <person name="Munderloh U."/>
            <person name="Dunning-Hotopp J.C."/>
        </authorList>
    </citation>
    <scope>NUCLEOTIDE SEQUENCE [LARGE SCALE GENOMIC DNA]</scope>
    <source>
        <strain evidence="4 5">ApWI1</strain>
    </source>
</reference>
<evidence type="ECO:0000313" key="4">
    <source>
        <dbReference type="EMBL" id="KJV84972.1"/>
    </source>
</evidence>
<dbReference type="PATRIC" id="fig|1359155.3.peg.222"/>